<dbReference type="InterPro" id="IPR013735">
    <property type="entry name" value="TF_NusA_N"/>
</dbReference>
<dbReference type="Pfam" id="PF13184">
    <property type="entry name" value="KH_NusA_1st"/>
    <property type="match status" value="1"/>
</dbReference>
<dbReference type="AlphaFoldDB" id="A0A2X2DQ45"/>
<dbReference type="InterPro" id="IPR010213">
    <property type="entry name" value="TF_NusA"/>
</dbReference>
<dbReference type="InterPro" id="IPR012340">
    <property type="entry name" value="NA-bd_OB-fold"/>
</dbReference>
<dbReference type="HAMAP" id="MF_01077">
    <property type="entry name" value="RimP"/>
    <property type="match status" value="1"/>
</dbReference>
<sequence length="541" mass="60477">MGLSTLEQKLTAMVSAPVEALGFEFVGLEFIRGRVSTLRIYIDSEEGITVDDCADVSHQVSAVLDVEDPIQTFYNLEISSPGLERPLFTTTHYEQFIGEEVAVVLRIAMQNRRKWQGIIKSVAGEMITVTVDGKDEVFALSNIQKANLVPPLLSFEEATRMNKEILAVVEAVSNEKSLPREKIFEALETALATATKKKYEQEIDVRVCIDRKTGDFDTFRRWLVVEEVTQPTREITLEAAKYEEPEIELGGFIEDQIESVTFDRITTQTAKQVIVQKVREAERAMVVDQFREQLGEIITGVVKKVNRDNITLDLGNNAEAVILREDMLPRENFRPGDRVRGVLYDVRTETRGAQLFVTRSRPEMLIELFRIEVPEIGEEIIEIKAAARDPGSRAKIAVKTNDKRIDPVGACVGMRGARVQAVSSELGGERIDIVLWDDNPAQFVINAMAPADVASIVVDEDKCTMDVAVESSNLAQAIGRNGQNVRLAAQLLKKHRGDDKWELNVMTADELNAKHQAEANAAIEIFTKHLDIDEDFATVFS</sequence>
<evidence type="ECO:0000313" key="12">
    <source>
        <dbReference type="Proteomes" id="UP000251485"/>
    </source>
</evidence>
<dbReference type="SUPFAM" id="SSF69705">
    <property type="entry name" value="Transcription factor NusA, N-terminal domain"/>
    <property type="match status" value="1"/>
</dbReference>
<comment type="subunit">
    <text evidence="8">Monomer. Binds directly to the core enzyme of the DNA-dependent RNA polymerase and to nascent RNA.</text>
</comment>
<dbReference type="CDD" id="cd02134">
    <property type="entry name" value="KH-II_NusA_rpt1"/>
    <property type="match status" value="1"/>
</dbReference>
<dbReference type="GO" id="GO:0042274">
    <property type="term" value="P:ribosomal small subunit biogenesis"/>
    <property type="evidence" value="ECO:0007669"/>
    <property type="project" value="UniProtKB-UniRule"/>
</dbReference>
<comment type="function">
    <text evidence="9">Required for maturation of 30S ribosomal subunits.</text>
</comment>
<evidence type="ECO:0000259" key="10">
    <source>
        <dbReference type="PROSITE" id="PS50126"/>
    </source>
</evidence>
<dbReference type="SUPFAM" id="SSF74942">
    <property type="entry name" value="YhbC-like, C-terminal domain"/>
    <property type="match status" value="1"/>
</dbReference>
<evidence type="ECO:0000256" key="6">
    <source>
        <dbReference type="ARBA" id="ARBA00023015"/>
    </source>
</evidence>
<evidence type="ECO:0000256" key="5">
    <source>
        <dbReference type="ARBA" id="ARBA00022884"/>
    </source>
</evidence>
<evidence type="ECO:0000256" key="2">
    <source>
        <dbReference type="ARBA" id="ARBA00022490"/>
    </source>
</evidence>
<dbReference type="InterPro" id="IPR028998">
    <property type="entry name" value="RimP_C"/>
</dbReference>
<dbReference type="NCBIfam" id="NF000927">
    <property type="entry name" value="PRK00092.1-1"/>
    <property type="match status" value="1"/>
</dbReference>
<evidence type="ECO:0000256" key="8">
    <source>
        <dbReference type="HAMAP-Rule" id="MF_00945"/>
    </source>
</evidence>
<dbReference type="GO" id="GO:0003746">
    <property type="term" value="F:translation elongation factor activity"/>
    <property type="evidence" value="ECO:0007669"/>
    <property type="project" value="UniProtKB-KW"/>
</dbReference>
<dbReference type="FunFam" id="3.30.300.20:FF:000002">
    <property type="entry name" value="Transcription termination/antitermination protein NusA"/>
    <property type="match status" value="1"/>
</dbReference>
<dbReference type="InterPro" id="IPR028989">
    <property type="entry name" value="RimP_N"/>
</dbReference>
<dbReference type="Gene3D" id="3.30.1480.10">
    <property type="entry name" value="NusA, N-terminal domain"/>
    <property type="match status" value="1"/>
</dbReference>
<dbReference type="Pfam" id="PF02576">
    <property type="entry name" value="RimP_N"/>
    <property type="match status" value="1"/>
</dbReference>
<dbReference type="GO" id="GO:0006353">
    <property type="term" value="P:DNA-templated transcription termination"/>
    <property type="evidence" value="ECO:0007669"/>
    <property type="project" value="UniProtKB-UniRule"/>
</dbReference>
<evidence type="ECO:0000313" key="11">
    <source>
        <dbReference type="EMBL" id="SPY96610.1"/>
    </source>
</evidence>
<dbReference type="PANTHER" id="PTHR22648">
    <property type="entry name" value="TRANSCRIPTION TERMINATION FACTOR NUSA"/>
    <property type="match status" value="1"/>
</dbReference>
<dbReference type="FunFam" id="3.30.1480.10:FF:000001">
    <property type="entry name" value="Transcription termination/antitermination protein NusA"/>
    <property type="match status" value="1"/>
</dbReference>
<dbReference type="GO" id="GO:0031564">
    <property type="term" value="P:transcription antitermination"/>
    <property type="evidence" value="ECO:0007669"/>
    <property type="project" value="UniProtKB-UniRule"/>
</dbReference>
<dbReference type="Gene3D" id="3.30.300.20">
    <property type="match status" value="2"/>
</dbReference>
<dbReference type="Proteomes" id="UP000251485">
    <property type="component" value="Unassembled WGS sequence"/>
</dbReference>
<accession>A0A2X2DQ45</accession>
<dbReference type="Pfam" id="PF08529">
    <property type="entry name" value="NusA_N"/>
    <property type="match status" value="1"/>
</dbReference>
<name>A0A2X2DQ45_PROMI</name>
<dbReference type="PROSITE" id="PS50126">
    <property type="entry name" value="S1"/>
    <property type="match status" value="1"/>
</dbReference>
<dbReference type="InterPro" id="IPR036847">
    <property type="entry name" value="RimP_C_sf"/>
</dbReference>
<keyword evidence="3 9" id="KW-0690">Ribosome biogenesis</keyword>
<comment type="subcellular location">
    <subcellularLocation>
        <location evidence="9">Cytoplasm</location>
    </subcellularLocation>
</comment>
<comment type="similarity">
    <text evidence="8">Belongs to the NusA family.</text>
</comment>
<dbReference type="CDD" id="cd04455">
    <property type="entry name" value="S1_NusA"/>
    <property type="match status" value="1"/>
</dbReference>
<dbReference type="SUPFAM" id="SSF50249">
    <property type="entry name" value="Nucleic acid-binding proteins"/>
    <property type="match status" value="1"/>
</dbReference>
<proteinExistence type="inferred from homology"/>
<dbReference type="InterPro" id="IPR036555">
    <property type="entry name" value="NusA_N_sf"/>
</dbReference>
<evidence type="ECO:0000256" key="1">
    <source>
        <dbReference type="ARBA" id="ARBA00022472"/>
    </source>
</evidence>
<keyword evidence="8" id="KW-0677">Repeat</keyword>
<keyword evidence="11" id="KW-0648">Protein biosynthesis</keyword>
<comment type="similarity">
    <text evidence="9">Belongs to the RimP family.</text>
</comment>
<dbReference type="InterPro" id="IPR015946">
    <property type="entry name" value="KH_dom-like_a/b"/>
</dbReference>
<dbReference type="SUPFAM" id="SSF54814">
    <property type="entry name" value="Prokaryotic type KH domain (KH-domain type II)"/>
    <property type="match status" value="2"/>
</dbReference>
<dbReference type="InterPro" id="IPR009019">
    <property type="entry name" value="KH_sf_prok-type"/>
</dbReference>
<dbReference type="InterPro" id="IPR035956">
    <property type="entry name" value="RimP_N_sf"/>
</dbReference>
<gene>
    <name evidence="11" type="primary">nusA_2</name>
    <name evidence="8" type="synonym">nusA</name>
    <name evidence="9" type="synonym">rimP</name>
    <name evidence="11" type="ORF">NCTC10975_02331</name>
</gene>
<dbReference type="FunFam" id="2.40.50.140:FF:000092">
    <property type="entry name" value="Transcription termination/antitermination protein NusA"/>
    <property type="match status" value="1"/>
</dbReference>
<dbReference type="NCBIfam" id="TIGR01953">
    <property type="entry name" value="NusA"/>
    <property type="match status" value="1"/>
</dbReference>
<dbReference type="GO" id="GO:0003700">
    <property type="term" value="F:DNA-binding transcription factor activity"/>
    <property type="evidence" value="ECO:0007669"/>
    <property type="project" value="InterPro"/>
</dbReference>
<keyword evidence="5 8" id="KW-0694">RNA-binding</keyword>
<dbReference type="HAMAP" id="MF_00945_B">
    <property type="entry name" value="NusA_B"/>
    <property type="match status" value="1"/>
</dbReference>
<reference evidence="11 12" key="1">
    <citation type="submission" date="2018-06" db="EMBL/GenBank/DDBJ databases">
        <authorList>
            <consortium name="Pathogen Informatics"/>
            <person name="Doyle S."/>
        </authorList>
    </citation>
    <scope>NUCLEOTIDE SEQUENCE [LARGE SCALE GENOMIC DNA]</scope>
    <source>
        <strain evidence="11 12">NCTC10975</strain>
    </source>
</reference>
<dbReference type="CDD" id="cd01734">
    <property type="entry name" value="YlxS_C"/>
    <property type="match status" value="1"/>
</dbReference>
<keyword evidence="1 8" id="KW-0806">Transcription termination</keyword>
<dbReference type="GO" id="GO:0003723">
    <property type="term" value="F:RNA binding"/>
    <property type="evidence" value="ECO:0007669"/>
    <property type="project" value="UniProtKB-UniRule"/>
</dbReference>
<dbReference type="FunFam" id="3.30.300.20:FF:000005">
    <property type="entry name" value="Transcription termination/antitermination protein NusA"/>
    <property type="match status" value="1"/>
</dbReference>
<dbReference type="SMART" id="SM00316">
    <property type="entry name" value="S1"/>
    <property type="match status" value="1"/>
</dbReference>
<dbReference type="FunFam" id="2.30.30.180:FF:000001">
    <property type="entry name" value="Ribosome maturation factor RimP"/>
    <property type="match status" value="1"/>
</dbReference>
<dbReference type="InterPro" id="IPR025249">
    <property type="entry name" value="TF_NusA_KH_1st"/>
</dbReference>
<evidence type="ECO:0000256" key="7">
    <source>
        <dbReference type="ARBA" id="ARBA00023163"/>
    </source>
</evidence>
<evidence type="ECO:0000256" key="3">
    <source>
        <dbReference type="ARBA" id="ARBA00022517"/>
    </source>
</evidence>
<dbReference type="InterPro" id="IPR003728">
    <property type="entry name" value="Ribosome_maturation_RimP"/>
</dbReference>
<dbReference type="Gene3D" id="3.30.300.70">
    <property type="entry name" value="RimP-like superfamily, N-terminal"/>
    <property type="match status" value="1"/>
</dbReference>
<dbReference type="PANTHER" id="PTHR22648:SF0">
    <property type="entry name" value="TRANSCRIPTION TERMINATION_ANTITERMINATION PROTEIN NUSA"/>
    <property type="match status" value="1"/>
</dbReference>
<dbReference type="InterPro" id="IPR058582">
    <property type="entry name" value="KH_NusA_2nd"/>
</dbReference>
<dbReference type="Gene3D" id="2.30.30.180">
    <property type="entry name" value="Ribosome maturation factor RimP, C-terminal domain"/>
    <property type="match status" value="1"/>
</dbReference>
<evidence type="ECO:0000256" key="9">
    <source>
        <dbReference type="HAMAP-Rule" id="MF_01077"/>
    </source>
</evidence>
<dbReference type="CDD" id="cd22529">
    <property type="entry name" value="KH-II_NusA_rpt2"/>
    <property type="match status" value="1"/>
</dbReference>
<dbReference type="SUPFAM" id="SSF75420">
    <property type="entry name" value="YhbC-like, N-terminal domain"/>
    <property type="match status" value="1"/>
</dbReference>
<dbReference type="InterPro" id="IPR003029">
    <property type="entry name" value="S1_domain"/>
</dbReference>
<protein>
    <recommendedName>
        <fullName evidence="8 9">Multifunctional fusion protein</fullName>
    </recommendedName>
    <domain>
        <recommendedName>
            <fullName evidence="8">Transcription termination/antitermination protein NusA</fullName>
        </recommendedName>
    </domain>
    <domain>
        <recommendedName>
            <fullName evidence="9">Ribosome maturation factor RimP</fullName>
        </recommendedName>
    </domain>
</protein>
<organism evidence="11 12">
    <name type="scientific">Proteus mirabilis</name>
    <dbReference type="NCBI Taxonomy" id="584"/>
    <lineage>
        <taxon>Bacteria</taxon>
        <taxon>Pseudomonadati</taxon>
        <taxon>Pseudomonadota</taxon>
        <taxon>Gammaproteobacteria</taxon>
        <taxon>Enterobacterales</taxon>
        <taxon>Morganellaceae</taxon>
        <taxon>Proteus</taxon>
    </lineage>
</organism>
<keyword evidence="6 8" id="KW-0805">Transcription regulation</keyword>
<feature type="domain" description="S1 motif" evidence="10">
    <location>
        <begin position="295"/>
        <end position="360"/>
    </location>
</feature>
<dbReference type="FunFam" id="3.30.300.70:FF:000001">
    <property type="entry name" value="Ribosome maturation factor RimP"/>
    <property type="match status" value="1"/>
</dbReference>
<keyword evidence="2 9" id="KW-0963">Cytoplasm</keyword>
<dbReference type="EMBL" id="UAUE01000016">
    <property type="protein sequence ID" value="SPY96610.1"/>
    <property type="molecule type" value="Genomic_DNA"/>
</dbReference>
<dbReference type="Pfam" id="PF17384">
    <property type="entry name" value="DUF150_C"/>
    <property type="match status" value="1"/>
</dbReference>
<dbReference type="InterPro" id="IPR030842">
    <property type="entry name" value="TF_NusA_bacterial"/>
</dbReference>
<keyword evidence="4 8" id="KW-0889">Transcription antitermination</keyword>
<evidence type="ECO:0000256" key="4">
    <source>
        <dbReference type="ARBA" id="ARBA00022814"/>
    </source>
</evidence>
<dbReference type="Pfam" id="PF00575">
    <property type="entry name" value="S1"/>
    <property type="match status" value="1"/>
</dbReference>
<dbReference type="GO" id="GO:0005829">
    <property type="term" value="C:cytosol"/>
    <property type="evidence" value="ECO:0007669"/>
    <property type="project" value="TreeGrafter"/>
</dbReference>
<keyword evidence="7 8" id="KW-0804">Transcription</keyword>
<dbReference type="Gene3D" id="2.40.50.140">
    <property type="entry name" value="Nucleic acid-binding proteins"/>
    <property type="match status" value="1"/>
</dbReference>
<comment type="function">
    <text evidence="8">Participates in both transcription termination and antitermination.</text>
</comment>
<keyword evidence="11" id="KW-0251">Elongation factor</keyword>
<dbReference type="Pfam" id="PF26594">
    <property type="entry name" value="KH_NusA_2nd"/>
    <property type="match status" value="1"/>
</dbReference>